<dbReference type="Gene3D" id="3.90.1150.10">
    <property type="entry name" value="Aspartate Aminotransferase, domain 1"/>
    <property type="match status" value="1"/>
</dbReference>
<reference evidence="1 2" key="1">
    <citation type="journal article" date="2009" name="Biosci. Biotechnol. Biochem.">
        <title>WeGAS: a web-based microbial genome annotation system.</title>
        <authorList>
            <person name="Lee D."/>
            <person name="Seo H."/>
            <person name="Park C."/>
            <person name="Park K."/>
        </authorList>
    </citation>
    <scope>NUCLEOTIDE SEQUENCE [LARGE SCALE GENOMIC DNA]</scope>
    <source>
        <strain evidence="2">ATCC 49049 / DSM 4359 / NBRC 107923 / NS-E</strain>
    </source>
</reference>
<dbReference type="InterPro" id="IPR015422">
    <property type="entry name" value="PyrdxlP-dep_Trfase_small"/>
</dbReference>
<keyword evidence="1" id="KW-0032">Aminotransferase</keyword>
<sequence>MKCFEKGLLVVPAGNNTVRLLPPLTVEYGEIDTALRILEEVLQEI</sequence>
<name>B9K8S1_THENN</name>
<dbReference type="KEGG" id="tna:CTN_1178"/>
<organism evidence="1 2">
    <name type="scientific">Thermotoga neapolitana (strain ATCC 49049 / DSM 4359 / NBRC 107923 / NS-E)</name>
    <dbReference type="NCBI Taxonomy" id="309803"/>
    <lineage>
        <taxon>Bacteria</taxon>
        <taxon>Thermotogati</taxon>
        <taxon>Thermotogota</taxon>
        <taxon>Thermotogae</taxon>
        <taxon>Thermotogales</taxon>
        <taxon>Thermotogaceae</taxon>
        <taxon>Thermotoga</taxon>
    </lineage>
</organism>
<accession>B9K8S1</accession>
<dbReference type="InterPro" id="IPR015424">
    <property type="entry name" value="PyrdxlP-dep_Trfase"/>
</dbReference>
<dbReference type="SUPFAM" id="SSF53383">
    <property type="entry name" value="PLP-dependent transferases"/>
    <property type="match status" value="1"/>
</dbReference>
<evidence type="ECO:0000313" key="1">
    <source>
        <dbReference type="EMBL" id="ACM23354.1"/>
    </source>
</evidence>
<dbReference type="Proteomes" id="UP000000445">
    <property type="component" value="Chromosome"/>
</dbReference>
<dbReference type="GO" id="GO:0008483">
    <property type="term" value="F:transaminase activity"/>
    <property type="evidence" value="ECO:0007669"/>
    <property type="project" value="UniProtKB-KW"/>
</dbReference>
<evidence type="ECO:0000313" key="2">
    <source>
        <dbReference type="Proteomes" id="UP000000445"/>
    </source>
</evidence>
<gene>
    <name evidence="1" type="ordered locus">CTN_1178</name>
</gene>
<protein>
    <submittedName>
        <fullName evidence="1">Acetylornithine aminotransferase</fullName>
    </submittedName>
</protein>
<dbReference type="EMBL" id="CP000916">
    <property type="protein sequence ID" value="ACM23354.1"/>
    <property type="molecule type" value="Genomic_DNA"/>
</dbReference>
<keyword evidence="1" id="KW-0808">Transferase</keyword>
<dbReference type="STRING" id="309803.CTN_1178"/>
<dbReference type="AlphaFoldDB" id="B9K8S1"/>
<dbReference type="eggNOG" id="COG4992">
    <property type="taxonomic scope" value="Bacteria"/>
</dbReference>
<proteinExistence type="predicted"/>
<dbReference type="HOGENOM" id="CLU_3206362_0_0_0"/>
<keyword evidence="2" id="KW-1185">Reference proteome</keyword>